<dbReference type="Proteomes" id="UP000184406">
    <property type="component" value="Unassembled WGS sequence"/>
</dbReference>
<evidence type="ECO:0000259" key="3">
    <source>
        <dbReference type="Pfam" id="PF14534"/>
    </source>
</evidence>
<dbReference type="RefSeq" id="WP_072861417.1">
    <property type="nucleotide sequence ID" value="NZ_FQUX01000002.1"/>
</dbReference>
<keyword evidence="1" id="KW-0732">Signal</keyword>
<feature type="domain" description="DUF4440" evidence="3">
    <location>
        <begin position="158"/>
        <end position="262"/>
    </location>
</feature>
<dbReference type="SUPFAM" id="SSF51182">
    <property type="entry name" value="RmlC-like cupins"/>
    <property type="match status" value="1"/>
</dbReference>
<evidence type="ECO:0000313" key="5">
    <source>
        <dbReference type="Proteomes" id="UP000184406"/>
    </source>
</evidence>
<dbReference type="Pfam" id="PF07883">
    <property type="entry name" value="Cupin_2"/>
    <property type="match status" value="1"/>
</dbReference>
<feature type="signal peptide" evidence="1">
    <location>
        <begin position="1"/>
        <end position="21"/>
    </location>
</feature>
<dbReference type="InterPro" id="IPR013096">
    <property type="entry name" value="Cupin_2"/>
</dbReference>
<keyword evidence="5" id="KW-1185">Reference proteome</keyword>
<feature type="domain" description="Cupin type-2" evidence="2">
    <location>
        <begin position="63"/>
        <end position="127"/>
    </location>
</feature>
<feature type="chain" id="PRO_5009908515" evidence="1">
    <location>
        <begin position="22"/>
        <end position="273"/>
    </location>
</feature>
<dbReference type="Pfam" id="PF14534">
    <property type="entry name" value="DUF4440"/>
    <property type="match status" value="1"/>
</dbReference>
<dbReference type="CDD" id="cd02233">
    <property type="entry name" value="cupin_HNL-like"/>
    <property type="match status" value="1"/>
</dbReference>
<dbReference type="Gene3D" id="3.10.450.50">
    <property type="match status" value="1"/>
</dbReference>
<sequence>MKKIRTINLILALVAINFLNAQESVFAKGNLAPNVHHKGDVWLSHVTQADGTFGYHVAQAVSAPGAFLNWHVHPDGQQLLITNGIGYYQEKGKEVQVIHAGDVVKCLPNVEHWHGATPNSPVTYLAISGKTPTVWTNELTQAEYDAIKAPNSVNEELLKLSKDKWQWMADKDTEKLGQLFHKDAQYVHMGGSWGTERELDIIKSGGIWYKKATVHEASVEVLGDTAVLLSNITLLAEVGGKEVSNPFVVTEVYKKIGGSWKLLNLSFVKQLVR</sequence>
<protein>
    <submittedName>
        <fullName evidence="4">Cupin domain-containing protein</fullName>
    </submittedName>
</protein>
<evidence type="ECO:0000313" key="4">
    <source>
        <dbReference type="EMBL" id="SHF10409.1"/>
    </source>
</evidence>
<accession>A0A1M4YX68</accession>
<dbReference type="InterPro" id="IPR032710">
    <property type="entry name" value="NTF2-like_dom_sf"/>
</dbReference>
<dbReference type="InterPro" id="IPR011051">
    <property type="entry name" value="RmlC_Cupin_sf"/>
</dbReference>
<name>A0A1M4YX68_9FLAO</name>
<reference evidence="5" key="1">
    <citation type="submission" date="2016-11" db="EMBL/GenBank/DDBJ databases">
        <authorList>
            <person name="Varghese N."/>
            <person name="Submissions S."/>
        </authorList>
    </citation>
    <scope>NUCLEOTIDE SEQUENCE [LARGE SCALE GENOMIC DNA]</scope>
    <source>
        <strain evidence="5">DSM 17539</strain>
    </source>
</reference>
<evidence type="ECO:0000256" key="1">
    <source>
        <dbReference type="SAM" id="SignalP"/>
    </source>
</evidence>
<dbReference type="PANTHER" id="PTHR43698">
    <property type="entry name" value="RIBD C-TERMINAL DOMAIN CONTAINING PROTEIN"/>
    <property type="match status" value="1"/>
</dbReference>
<dbReference type="SUPFAM" id="SSF54427">
    <property type="entry name" value="NTF2-like"/>
    <property type="match status" value="1"/>
</dbReference>
<organism evidence="4 5">
    <name type="scientific">Arenibacter palladensis</name>
    <dbReference type="NCBI Taxonomy" id="237373"/>
    <lineage>
        <taxon>Bacteria</taxon>
        <taxon>Pseudomonadati</taxon>
        <taxon>Bacteroidota</taxon>
        <taxon>Flavobacteriia</taxon>
        <taxon>Flavobacteriales</taxon>
        <taxon>Flavobacteriaceae</taxon>
        <taxon>Arenibacter</taxon>
    </lineage>
</organism>
<dbReference type="Gene3D" id="2.60.120.10">
    <property type="entry name" value="Jelly Rolls"/>
    <property type="match status" value="1"/>
</dbReference>
<evidence type="ECO:0000259" key="2">
    <source>
        <dbReference type="Pfam" id="PF07883"/>
    </source>
</evidence>
<dbReference type="InterPro" id="IPR047263">
    <property type="entry name" value="HNL-like_cupin"/>
</dbReference>
<gene>
    <name evidence="4" type="ORF">SAMN03080594_102613</name>
</gene>
<dbReference type="InterPro" id="IPR027843">
    <property type="entry name" value="DUF4440"/>
</dbReference>
<dbReference type="EMBL" id="FQUX01000002">
    <property type="protein sequence ID" value="SHF10409.1"/>
    <property type="molecule type" value="Genomic_DNA"/>
</dbReference>
<dbReference type="OrthoDB" id="9802489at2"/>
<dbReference type="AlphaFoldDB" id="A0A1M4YX68"/>
<proteinExistence type="predicted"/>
<dbReference type="InterPro" id="IPR014710">
    <property type="entry name" value="RmlC-like_jellyroll"/>
</dbReference>
<dbReference type="PANTHER" id="PTHR43698:SF1">
    <property type="entry name" value="BLL4564 PROTEIN"/>
    <property type="match status" value="1"/>
</dbReference>